<evidence type="ECO:0000313" key="5">
    <source>
        <dbReference type="Proteomes" id="UP000225706"/>
    </source>
</evidence>
<evidence type="ECO:0000256" key="3">
    <source>
        <dbReference type="PROSITE-ProRule" id="PRU00339"/>
    </source>
</evidence>
<dbReference type="Pfam" id="PF13181">
    <property type="entry name" value="TPR_8"/>
    <property type="match status" value="1"/>
</dbReference>
<gene>
    <name evidence="4" type="primary">nphp3</name>
    <name evidence="4" type="ORF">AWC38_SpisGene10772</name>
</gene>
<feature type="repeat" description="TPR" evidence="3">
    <location>
        <begin position="279"/>
        <end position="312"/>
    </location>
</feature>
<organism evidence="4 5">
    <name type="scientific">Stylophora pistillata</name>
    <name type="common">Smooth cauliflower coral</name>
    <dbReference type="NCBI Taxonomy" id="50429"/>
    <lineage>
        <taxon>Eukaryota</taxon>
        <taxon>Metazoa</taxon>
        <taxon>Cnidaria</taxon>
        <taxon>Anthozoa</taxon>
        <taxon>Hexacorallia</taxon>
        <taxon>Scleractinia</taxon>
        <taxon>Astrocoeniina</taxon>
        <taxon>Pocilloporidae</taxon>
        <taxon>Stylophora</taxon>
    </lineage>
</organism>
<reference evidence="5" key="1">
    <citation type="journal article" date="2017" name="bioRxiv">
        <title>Comparative analysis of the genomes of Stylophora pistillata and Acropora digitifera provides evidence for extensive differences between species of corals.</title>
        <authorList>
            <person name="Voolstra C.R."/>
            <person name="Li Y."/>
            <person name="Liew Y.J."/>
            <person name="Baumgarten S."/>
            <person name="Zoccola D."/>
            <person name="Flot J.-F."/>
            <person name="Tambutte S."/>
            <person name="Allemand D."/>
            <person name="Aranda M."/>
        </authorList>
    </citation>
    <scope>NUCLEOTIDE SEQUENCE [LARGE SCALE GENOMIC DNA]</scope>
</reference>
<protein>
    <submittedName>
        <fullName evidence="4">Nephrocystin-3</fullName>
    </submittedName>
</protein>
<feature type="repeat" description="TPR" evidence="3">
    <location>
        <begin position="447"/>
        <end position="480"/>
    </location>
</feature>
<dbReference type="PANTHER" id="PTHR45641">
    <property type="entry name" value="TETRATRICOPEPTIDE REPEAT PROTEIN (AFU_ORTHOLOGUE AFUA_6G03870)"/>
    <property type="match status" value="1"/>
</dbReference>
<dbReference type="EMBL" id="LSMT01000171">
    <property type="protein sequence ID" value="PFX24625.1"/>
    <property type="molecule type" value="Genomic_DNA"/>
</dbReference>
<dbReference type="Proteomes" id="UP000225706">
    <property type="component" value="Unassembled WGS sequence"/>
</dbReference>
<evidence type="ECO:0000313" key="4">
    <source>
        <dbReference type="EMBL" id="PFX24625.1"/>
    </source>
</evidence>
<sequence length="530" mass="60840">MYRSECEGFTVTISPCLAKKTILEASVYLLRDEEIDKEDFLAIYEITTMRRQHPYKQYERIDDVFDATSPEEFAVELSQGMEEDEAVNLLKRVSQIADKQKTKQVAKVLEYQPLALAAAAYYVQTVAAIGSPHYSWEDYLAVLMQESMPMESAVEFVHYYYEELPEELVESKISRSSLFLFANDGEDWIPELASNFVDKENCQDSSLPNIMLKVNVLSLRSHKHWKISASQRTVRNVEALNIQQTLVEGLNIAPGAIEQLEKALVILKMTYGEDHLRVTETYNRLGLVYSDIGKYKEAKDMHEKALHVLAKNYGEEHVCVADTCFLLANASTNSEEYETVKELHARVLKILMKIRGEEHLSVGYSYFCLGDVFHSIGQKEKAKELYEKGLGIQKKIFGEENAMVAIYYCKLGKIYQGMGKLSQATHYHNKTLKIFKNAFGEGHLDVAACYNRLGYCFLSIQQYNEAKENYEKALMILKNLFGEEYRDVAMGYYNLANMYEEIGEYKEAIELWLHLLSGEKLTVTSIPKWK</sequence>
<dbReference type="PROSITE" id="PS50005">
    <property type="entry name" value="TPR"/>
    <property type="match status" value="2"/>
</dbReference>
<comment type="caution">
    <text evidence="4">The sequence shown here is derived from an EMBL/GenBank/DDBJ whole genome shotgun (WGS) entry which is preliminary data.</text>
</comment>
<dbReference type="Gene3D" id="1.25.40.10">
    <property type="entry name" value="Tetratricopeptide repeat domain"/>
    <property type="match status" value="2"/>
</dbReference>
<dbReference type="InterPro" id="IPR011990">
    <property type="entry name" value="TPR-like_helical_dom_sf"/>
</dbReference>
<keyword evidence="2 3" id="KW-0802">TPR repeat</keyword>
<name>A0A2B4S844_STYPI</name>
<evidence type="ECO:0000256" key="1">
    <source>
        <dbReference type="ARBA" id="ARBA00022737"/>
    </source>
</evidence>
<dbReference type="Pfam" id="PF13424">
    <property type="entry name" value="TPR_12"/>
    <property type="match status" value="2"/>
</dbReference>
<keyword evidence="5" id="KW-1185">Reference proteome</keyword>
<dbReference type="SUPFAM" id="SSF48452">
    <property type="entry name" value="TPR-like"/>
    <property type="match status" value="1"/>
</dbReference>
<dbReference type="Pfam" id="PF13176">
    <property type="entry name" value="TPR_7"/>
    <property type="match status" value="1"/>
</dbReference>
<dbReference type="AlphaFoldDB" id="A0A2B4S844"/>
<dbReference type="OrthoDB" id="626167at2759"/>
<keyword evidence="1" id="KW-0677">Repeat</keyword>
<dbReference type="InterPro" id="IPR019734">
    <property type="entry name" value="TPR_rpt"/>
</dbReference>
<dbReference type="PANTHER" id="PTHR45641:SF19">
    <property type="entry name" value="NEPHROCYSTIN-3"/>
    <property type="match status" value="1"/>
</dbReference>
<dbReference type="SMART" id="SM00028">
    <property type="entry name" value="TPR"/>
    <property type="match status" value="5"/>
</dbReference>
<proteinExistence type="predicted"/>
<evidence type="ECO:0000256" key="2">
    <source>
        <dbReference type="ARBA" id="ARBA00022803"/>
    </source>
</evidence>
<accession>A0A2B4S844</accession>